<dbReference type="EMBL" id="BSYO01000001">
    <property type="protein sequence ID" value="GMG99713.1"/>
    <property type="molecule type" value="Genomic_DNA"/>
</dbReference>
<dbReference type="AlphaFoldDB" id="A0AAD3P4M7"/>
<dbReference type="Proteomes" id="UP001279734">
    <property type="component" value="Unassembled WGS sequence"/>
</dbReference>
<evidence type="ECO:0000313" key="1">
    <source>
        <dbReference type="EMBL" id="GMG99713.1"/>
    </source>
</evidence>
<protein>
    <submittedName>
        <fullName evidence="1">Uncharacterized protein</fullName>
    </submittedName>
</protein>
<reference evidence="1" key="1">
    <citation type="submission" date="2023-05" db="EMBL/GenBank/DDBJ databases">
        <title>Nepenthes gracilis genome sequencing.</title>
        <authorList>
            <person name="Fukushima K."/>
        </authorList>
    </citation>
    <scope>NUCLEOTIDE SEQUENCE</scope>
    <source>
        <strain evidence="1">SING2019-196</strain>
    </source>
</reference>
<keyword evidence="2" id="KW-1185">Reference proteome</keyword>
<proteinExistence type="predicted"/>
<gene>
    <name evidence="1" type="ORF">Nepgr_001553</name>
</gene>
<accession>A0AAD3P4M7</accession>
<name>A0AAD3P4M7_NEPGR</name>
<organism evidence="1 2">
    <name type="scientific">Nepenthes gracilis</name>
    <name type="common">Slender pitcher plant</name>
    <dbReference type="NCBI Taxonomy" id="150966"/>
    <lineage>
        <taxon>Eukaryota</taxon>
        <taxon>Viridiplantae</taxon>
        <taxon>Streptophyta</taxon>
        <taxon>Embryophyta</taxon>
        <taxon>Tracheophyta</taxon>
        <taxon>Spermatophyta</taxon>
        <taxon>Magnoliopsida</taxon>
        <taxon>eudicotyledons</taxon>
        <taxon>Gunneridae</taxon>
        <taxon>Pentapetalae</taxon>
        <taxon>Caryophyllales</taxon>
        <taxon>Nepenthaceae</taxon>
        <taxon>Nepenthes</taxon>
    </lineage>
</organism>
<comment type="caution">
    <text evidence="1">The sequence shown here is derived from an EMBL/GenBank/DDBJ whole genome shotgun (WGS) entry which is preliminary data.</text>
</comment>
<sequence length="83" mass="9296">MPSDVWLLQSLSFGRSGGCLRFCRKEPQDDHGNLLGLCFRLDTRRSQAGCPVCVNCSVSNRVFGHGNALSRSVAKQRRYGEHR</sequence>
<evidence type="ECO:0000313" key="2">
    <source>
        <dbReference type="Proteomes" id="UP001279734"/>
    </source>
</evidence>